<evidence type="ECO:0000313" key="4">
    <source>
        <dbReference type="EMBL" id="ESE40304.1"/>
    </source>
</evidence>
<feature type="domain" description="N-acetyltransferase" evidence="3">
    <location>
        <begin position="6"/>
        <end position="157"/>
    </location>
</feature>
<evidence type="ECO:0000259" key="3">
    <source>
        <dbReference type="PROSITE" id="PS51186"/>
    </source>
</evidence>
<dbReference type="PROSITE" id="PS51186">
    <property type="entry name" value="GNAT"/>
    <property type="match status" value="1"/>
</dbReference>
<evidence type="ECO:0000256" key="1">
    <source>
        <dbReference type="ARBA" id="ARBA00022679"/>
    </source>
</evidence>
<gene>
    <name evidence="4" type="ORF">SHD_3056</name>
</gene>
<dbReference type="Pfam" id="PF13673">
    <property type="entry name" value="Acetyltransf_10"/>
    <property type="match status" value="1"/>
</dbReference>
<dbReference type="EMBL" id="AXZL01000072">
    <property type="protein sequence ID" value="ESE40304.1"/>
    <property type="molecule type" value="Genomic_DNA"/>
</dbReference>
<organism evidence="4 5">
    <name type="scientific">Shewanella decolorationis S12</name>
    <dbReference type="NCBI Taxonomy" id="1353536"/>
    <lineage>
        <taxon>Bacteria</taxon>
        <taxon>Pseudomonadati</taxon>
        <taxon>Pseudomonadota</taxon>
        <taxon>Gammaproteobacteria</taxon>
        <taxon>Alteromonadales</taxon>
        <taxon>Shewanellaceae</taxon>
        <taxon>Shewanella</taxon>
    </lineage>
</organism>
<dbReference type="SUPFAM" id="SSF55729">
    <property type="entry name" value="Acyl-CoA N-acyltransferases (Nat)"/>
    <property type="match status" value="1"/>
</dbReference>
<dbReference type="InterPro" id="IPR000182">
    <property type="entry name" value="GNAT_dom"/>
</dbReference>
<sequence>MQGVKMLIRAASKTDIEAISALITQLTQVYIAPTCTDVGAETLVKAMSVESVAHYFALGYQYHVAINEAGELVGVVGMKDNSHLYHLFVADIAKGQGLSRQLWEHAKAECLAKGNPGTFTVNSAVNALPVYQRFGFIAQSDIRDRGGIRDIPMQLVL</sequence>
<protein>
    <submittedName>
        <fullName evidence="4">GCN5-related N-acetyltransferase</fullName>
    </submittedName>
</protein>
<dbReference type="CDD" id="cd04301">
    <property type="entry name" value="NAT_SF"/>
    <property type="match status" value="1"/>
</dbReference>
<dbReference type="PANTHER" id="PTHR43800:SF1">
    <property type="entry name" value="PEPTIDYL-LYSINE N-ACETYLTRANSFERASE YJAB"/>
    <property type="match status" value="1"/>
</dbReference>
<accession>A0ABN0PJY2</accession>
<dbReference type="PANTHER" id="PTHR43800">
    <property type="entry name" value="PEPTIDYL-LYSINE N-ACETYLTRANSFERASE YJAB"/>
    <property type="match status" value="1"/>
</dbReference>
<name>A0ABN0PJY2_9GAMM</name>
<comment type="caution">
    <text evidence="4">The sequence shown here is derived from an EMBL/GenBank/DDBJ whole genome shotgun (WGS) entry which is preliminary data.</text>
</comment>
<dbReference type="InterPro" id="IPR016181">
    <property type="entry name" value="Acyl_CoA_acyltransferase"/>
</dbReference>
<dbReference type="Gene3D" id="3.40.630.30">
    <property type="match status" value="1"/>
</dbReference>
<reference evidence="4 5" key="1">
    <citation type="journal article" date="2013" name="Genome Announc.">
        <title>Draft Genome Sequence of Shewanella decolorationis S12, a Dye-Degrading Bacterium Isolated from a Wastewater Treatment Plant.</title>
        <authorList>
            <person name="Xu M."/>
            <person name="Fang Y."/>
            <person name="Liu J."/>
            <person name="Chen X."/>
            <person name="Sun G."/>
            <person name="Guo J."/>
            <person name="Hua Z."/>
            <person name="Tu Q."/>
            <person name="Wu L."/>
            <person name="Zhou J."/>
            <person name="Liu X."/>
        </authorList>
    </citation>
    <scope>NUCLEOTIDE SEQUENCE [LARGE SCALE GENOMIC DNA]</scope>
    <source>
        <strain evidence="4 5">S12</strain>
    </source>
</reference>
<keyword evidence="1" id="KW-0808">Transferase</keyword>
<keyword evidence="5" id="KW-1185">Reference proteome</keyword>
<dbReference type="Proteomes" id="UP000017548">
    <property type="component" value="Unassembled WGS sequence"/>
</dbReference>
<evidence type="ECO:0000256" key="2">
    <source>
        <dbReference type="ARBA" id="ARBA00023315"/>
    </source>
</evidence>
<evidence type="ECO:0000313" key="5">
    <source>
        <dbReference type="Proteomes" id="UP000017548"/>
    </source>
</evidence>
<proteinExistence type="predicted"/>
<keyword evidence="2" id="KW-0012">Acyltransferase</keyword>